<organism evidence="1 2">
    <name type="scientific">Halarcobacter mediterraneus</name>
    <dbReference type="NCBI Taxonomy" id="2023153"/>
    <lineage>
        <taxon>Bacteria</taxon>
        <taxon>Pseudomonadati</taxon>
        <taxon>Campylobacterota</taxon>
        <taxon>Epsilonproteobacteria</taxon>
        <taxon>Campylobacterales</taxon>
        <taxon>Arcobacteraceae</taxon>
        <taxon>Halarcobacter</taxon>
    </lineage>
</organism>
<comment type="caution">
    <text evidence="1">The sequence shown here is derived from an EMBL/GenBank/DDBJ whole genome shotgun (WGS) entry which is preliminary data.</text>
</comment>
<dbReference type="OrthoDB" id="5349019at2"/>
<keyword evidence="2" id="KW-1185">Reference proteome</keyword>
<protein>
    <submittedName>
        <fullName evidence="1">Uncharacterized protein</fullName>
    </submittedName>
</protein>
<gene>
    <name evidence="1" type="ORF">CP965_01740</name>
</gene>
<dbReference type="AlphaFoldDB" id="A0A4Q1AVW6"/>
<proteinExistence type="predicted"/>
<dbReference type="EMBL" id="NXIE01000001">
    <property type="protein sequence ID" value="RXK14195.1"/>
    <property type="molecule type" value="Genomic_DNA"/>
</dbReference>
<dbReference type="Proteomes" id="UP000289718">
    <property type="component" value="Unassembled WGS sequence"/>
</dbReference>
<dbReference type="RefSeq" id="WP_129060306.1">
    <property type="nucleotide sequence ID" value="NZ_NXIE01000001.1"/>
</dbReference>
<sequence length="71" mass="8214">MTRCFKKYFSFFGVLCATVNRKIKSMLISLDSHISNNLPKILKILHSKQLKPISLYSTNKYNSQQGNLYAK</sequence>
<evidence type="ECO:0000313" key="1">
    <source>
        <dbReference type="EMBL" id="RXK14195.1"/>
    </source>
</evidence>
<name>A0A4Q1AVW6_9BACT</name>
<accession>A0A4Q1AVW6</accession>
<reference evidence="1 2" key="1">
    <citation type="submission" date="2017-09" db="EMBL/GenBank/DDBJ databases">
        <title>Genomics of the genus Arcobacter.</title>
        <authorList>
            <person name="Perez-Cataluna A."/>
            <person name="Figueras M.J."/>
            <person name="Salas-Masso N."/>
        </authorList>
    </citation>
    <scope>NUCLEOTIDE SEQUENCE [LARGE SCALE GENOMIC DNA]</scope>
    <source>
        <strain evidence="1 2">F156-34</strain>
    </source>
</reference>
<evidence type="ECO:0000313" key="2">
    <source>
        <dbReference type="Proteomes" id="UP000289718"/>
    </source>
</evidence>